<keyword evidence="5 6" id="KW-0472">Membrane</keyword>
<gene>
    <name evidence="8" type="ordered locus">Tcur_0202</name>
</gene>
<dbReference type="Proteomes" id="UP000001918">
    <property type="component" value="Chromosome"/>
</dbReference>
<keyword evidence="3 6" id="KW-0812">Transmembrane</keyword>
<evidence type="ECO:0000256" key="2">
    <source>
        <dbReference type="ARBA" id="ARBA00022475"/>
    </source>
</evidence>
<feature type="transmembrane region" description="Helical" evidence="6">
    <location>
        <begin position="174"/>
        <end position="194"/>
    </location>
</feature>
<feature type="transmembrane region" description="Helical" evidence="6">
    <location>
        <begin position="366"/>
        <end position="386"/>
    </location>
</feature>
<dbReference type="PANTHER" id="PTHR43124:SF3">
    <property type="entry name" value="CHLORAMPHENICOL EFFLUX PUMP RV0191"/>
    <property type="match status" value="1"/>
</dbReference>
<dbReference type="GO" id="GO:0022857">
    <property type="term" value="F:transmembrane transporter activity"/>
    <property type="evidence" value="ECO:0007669"/>
    <property type="project" value="InterPro"/>
</dbReference>
<dbReference type="Pfam" id="PF07690">
    <property type="entry name" value="MFS_1"/>
    <property type="match status" value="1"/>
</dbReference>
<dbReference type="AlphaFoldDB" id="D1AEJ1"/>
<dbReference type="InterPro" id="IPR020846">
    <property type="entry name" value="MFS_dom"/>
</dbReference>
<dbReference type="OrthoDB" id="9814237at2"/>
<feature type="domain" description="Major facilitator superfamily (MFS) profile" evidence="7">
    <location>
        <begin position="19"/>
        <end position="390"/>
    </location>
</feature>
<feature type="transmembrane region" description="Helical" evidence="6">
    <location>
        <begin position="16"/>
        <end position="36"/>
    </location>
</feature>
<evidence type="ECO:0000256" key="6">
    <source>
        <dbReference type="SAM" id="Phobius"/>
    </source>
</evidence>
<dbReference type="InterPro" id="IPR050189">
    <property type="entry name" value="MFS_Efflux_Transporters"/>
</dbReference>
<dbReference type="EMBL" id="CP001738">
    <property type="protein sequence ID" value="ACY95807.1"/>
    <property type="molecule type" value="Genomic_DNA"/>
</dbReference>
<dbReference type="PANTHER" id="PTHR43124">
    <property type="entry name" value="PURINE EFFLUX PUMP PBUE"/>
    <property type="match status" value="1"/>
</dbReference>
<dbReference type="eggNOG" id="COG2814">
    <property type="taxonomic scope" value="Bacteria"/>
</dbReference>
<dbReference type="KEGG" id="tcu:Tcur_0202"/>
<dbReference type="SUPFAM" id="SSF103473">
    <property type="entry name" value="MFS general substrate transporter"/>
    <property type="match status" value="1"/>
</dbReference>
<feature type="transmembrane region" description="Helical" evidence="6">
    <location>
        <begin position="143"/>
        <end position="162"/>
    </location>
</feature>
<sequence>MTTAPLADAPPSPLRGWCAASAVALGIFALMTSELLPVGLLSPIGRELGVSEGTAGLMVTVPGLVAVVSAPLLTVAAGRLDRRIVLAALVGTVGTANLLSALAEAFALILLARVLIGVAVGGFWALAGGIATRLVRPEDVPRATAVIFGGVEAASVLGVPAGTLLGDLGGWRTAFAAVGALGLAALAGLVLLLPPLPPQRSITFADLPRAFRANAGLRVGLALTFLIVTGHFLAYTFVRPVLSGHDVPDETVGVLLLVFGVAGLCGNFLAGALIGRRLAATVVAICLTLAAATALVALSGDGVAAVAGPLVLWGLGYGAVPVTLQTWIMRSSPTATEASTSLYTSMFNLSIALGALAGGLVVDTLALTAVLWAGGAMALAALPFAIRGAR</sequence>
<dbReference type="CDD" id="cd17324">
    <property type="entry name" value="MFS_NepI_like"/>
    <property type="match status" value="1"/>
</dbReference>
<dbReference type="InterPro" id="IPR036259">
    <property type="entry name" value="MFS_trans_sf"/>
</dbReference>
<evidence type="ECO:0000259" key="7">
    <source>
        <dbReference type="PROSITE" id="PS50850"/>
    </source>
</evidence>
<feature type="transmembrane region" description="Helical" evidence="6">
    <location>
        <begin position="215"/>
        <end position="234"/>
    </location>
</feature>
<feature type="transmembrane region" description="Helical" evidence="6">
    <location>
        <begin position="84"/>
        <end position="103"/>
    </location>
</feature>
<feature type="transmembrane region" description="Helical" evidence="6">
    <location>
        <begin position="278"/>
        <end position="298"/>
    </location>
</feature>
<keyword evidence="9" id="KW-1185">Reference proteome</keyword>
<evidence type="ECO:0000256" key="3">
    <source>
        <dbReference type="ARBA" id="ARBA00022692"/>
    </source>
</evidence>
<dbReference type="STRING" id="471852.Tcur_0202"/>
<evidence type="ECO:0000313" key="8">
    <source>
        <dbReference type="EMBL" id="ACY95807.1"/>
    </source>
</evidence>
<feature type="transmembrane region" description="Helical" evidence="6">
    <location>
        <begin position="56"/>
        <end position="77"/>
    </location>
</feature>
<dbReference type="PROSITE" id="PS50850">
    <property type="entry name" value="MFS"/>
    <property type="match status" value="1"/>
</dbReference>
<keyword evidence="4 6" id="KW-1133">Transmembrane helix</keyword>
<comment type="subcellular location">
    <subcellularLocation>
        <location evidence="1">Cell membrane</location>
        <topology evidence="1">Multi-pass membrane protein</topology>
    </subcellularLocation>
</comment>
<dbReference type="Gene3D" id="1.20.1250.20">
    <property type="entry name" value="MFS general substrate transporter like domains"/>
    <property type="match status" value="1"/>
</dbReference>
<evidence type="ECO:0000256" key="5">
    <source>
        <dbReference type="ARBA" id="ARBA00023136"/>
    </source>
</evidence>
<dbReference type="GO" id="GO:0005886">
    <property type="term" value="C:plasma membrane"/>
    <property type="evidence" value="ECO:0007669"/>
    <property type="project" value="UniProtKB-SubCell"/>
</dbReference>
<dbReference type="RefSeq" id="WP_012850591.1">
    <property type="nucleotide sequence ID" value="NC_013510.1"/>
</dbReference>
<proteinExistence type="predicted"/>
<keyword evidence="2" id="KW-1003">Cell membrane</keyword>
<evidence type="ECO:0000256" key="1">
    <source>
        <dbReference type="ARBA" id="ARBA00004651"/>
    </source>
</evidence>
<name>D1AEJ1_THECD</name>
<feature type="transmembrane region" description="Helical" evidence="6">
    <location>
        <begin position="341"/>
        <end position="360"/>
    </location>
</feature>
<evidence type="ECO:0000313" key="9">
    <source>
        <dbReference type="Proteomes" id="UP000001918"/>
    </source>
</evidence>
<feature type="transmembrane region" description="Helical" evidence="6">
    <location>
        <begin position="254"/>
        <end position="273"/>
    </location>
</feature>
<accession>D1AEJ1</accession>
<organism evidence="8 9">
    <name type="scientific">Thermomonospora curvata (strain ATCC 19995 / DSM 43183 / JCM 3096 / KCTC 9072 / NBRC 15933 / NCIMB 10081 / Henssen B9)</name>
    <dbReference type="NCBI Taxonomy" id="471852"/>
    <lineage>
        <taxon>Bacteria</taxon>
        <taxon>Bacillati</taxon>
        <taxon>Actinomycetota</taxon>
        <taxon>Actinomycetes</taxon>
        <taxon>Streptosporangiales</taxon>
        <taxon>Thermomonosporaceae</taxon>
        <taxon>Thermomonospora</taxon>
    </lineage>
</organism>
<feature type="transmembrane region" description="Helical" evidence="6">
    <location>
        <begin position="109"/>
        <end position="131"/>
    </location>
</feature>
<protein>
    <submittedName>
        <fullName evidence="8">Major facilitator superfamily MFS_1</fullName>
    </submittedName>
</protein>
<dbReference type="HOGENOM" id="CLU_001265_61_1_11"/>
<dbReference type="InterPro" id="IPR011701">
    <property type="entry name" value="MFS"/>
</dbReference>
<evidence type="ECO:0000256" key="4">
    <source>
        <dbReference type="ARBA" id="ARBA00022989"/>
    </source>
</evidence>
<reference evidence="8 9" key="1">
    <citation type="journal article" date="2011" name="Stand. Genomic Sci.">
        <title>Complete genome sequence of Thermomonospora curvata type strain (B9).</title>
        <authorList>
            <person name="Chertkov O."/>
            <person name="Sikorski J."/>
            <person name="Nolan M."/>
            <person name="Lapidus A."/>
            <person name="Lucas S."/>
            <person name="Del Rio T.G."/>
            <person name="Tice H."/>
            <person name="Cheng J.F."/>
            <person name="Goodwin L."/>
            <person name="Pitluck S."/>
            <person name="Liolios K."/>
            <person name="Ivanova N."/>
            <person name="Mavromatis K."/>
            <person name="Mikhailova N."/>
            <person name="Ovchinnikova G."/>
            <person name="Pati A."/>
            <person name="Chen A."/>
            <person name="Palaniappan K."/>
            <person name="Djao O.D."/>
            <person name="Land M."/>
            <person name="Hauser L."/>
            <person name="Chang Y.J."/>
            <person name="Jeffries C.D."/>
            <person name="Brettin T."/>
            <person name="Han C."/>
            <person name="Detter J.C."/>
            <person name="Rohde M."/>
            <person name="Goker M."/>
            <person name="Woyke T."/>
            <person name="Bristow J."/>
            <person name="Eisen J.A."/>
            <person name="Markowitz V."/>
            <person name="Hugenholtz P."/>
            <person name="Klenk H.P."/>
            <person name="Kyrpides N.C."/>
        </authorList>
    </citation>
    <scope>NUCLEOTIDE SEQUENCE [LARGE SCALE GENOMIC DNA]</scope>
    <source>
        <strain evidence="9">ATCC 19995 / DSM 43183 / JCM 3096 / KCTC 9072 / NBRC 15933 / NCIMB 10081 / Henssen B9</strain>
    </source>
</reference>
<feature type="transmembrane region" description="Helical" evidence="6">
    <location>
        <begin position="310"/>
        <end position="329"/>
    </location>
</feature>